<keyword evidence="3" id="KW-1185">Reference proteome</keyword>
<dbReference type="AlphaFoldDB" id="A0A9D4U766"/>
<reference evidence="2" key="1">
    <citation type="submission" date="2021-01" db="EMBL/GenBank/DDBJ databases">
        <title>Adiantum capillus-veneris genome.</title>
        <authorList>
            <person name="Fang Y."/>
            <person name="Liao Q."/>
        </authorList>
    </citation>
    <scope>NUCLEOTIDE SEQUENCE</scope>
    <source>
        <strain evidence="2">H3</strain>
        <tissue evidence="2">Leaf</tissue>
    </source>
</reference>
<evidence type="ECO:0000313" key="2">
    <source>
        <dbReference type="EMBL" id="KAI5061546.1"/>
    </source>
</evidence>
<evidence type="ECO:0000313" key="3">
    <source>
        <dbReference type="Proteomes" id="UP000886520"/>
    </source>
</evidence>
<feature type="compositionally biased region" description="Basic and acidic residues" evidence="1">
    <location>
        <begin position="16"/>
        <end position="31"/>
    </location>
</feature>
<sequence length="108" mass="12148">MPHVEDHDAQSSSMSHVEEHTSYEKPPKDDMQQEPPTDDLTIRNMLLTSNIEGHGHGKSDVKIVEDHDSSIVTDLVRALSIKKWMLDVHLQVDLFPKGGQIQGIFFGC</sequence>
<accession>A0A9D4U766</accession>
<gene>
    <name evidence="2" type="ORF">GOP47_0024051</name>
</gene>
<organism evidence="2 3">
    <name type="scientific">Adiantum capillus-veneris</name>
    <name type="common">Maidenhair fern</name>
    <dbReference type="NCBI Taxonomy" id="13818"/>
    <lineage>
        <taxon>Eukaryota</taxon>
        <taxon>Viridiplantae</taxon>
        <taxon>Streptophyta</taxon>
        <taxon>Embryophyta</taxon>
        <taxon>Tracheophyta</taxon>
        <taxon>Polypodiopsida</taxon>
        <taxon>Polypodiidae</taxon>
        <taxon>Polypodiales</taxon>
        <taxon>Pteridineae</taxon>
        <taxon>Pteridaceae</taxon>
        <taxon>Vittarioideae</taxon>
        <taxon>Adiantum</taxon>
    </lineage>
</organism>
<evidence type="ECO:0000256" key="1">
    <source>
        <dbReference type="SAM" id="MobiDB-lite"/>
    </source>
</evidence>
<feature type="region of interest" description="Disordered" evidence="1">
    <location>
        <begin position="1"/>
        <end position="39"/>
    </location>
</feature>
<protein>
    <submittedName>
        <fullName evidence="2">Uncharacterized protein</fullName>
    </submittedName>
</protein>
<comment type="caution">
    <text evidence="2">The sequence shown here is derived from an EMBL/GenBank/DDBJ whole genome shotgun (WGS) entry which is preliminary data.</text>
</comment>
<proteinExistence type="predicted"/>
<name>A0A9D4U766_ADICA</name>
<dbReference type="EMBL" id="JABFUD020000023">
    <property type="protein sequence ID" value="KAI5061546.1"/>
    <property type="molecule type" value="Genomic_DNA"/>
</dbReference>
<dbReference type="Proteomes" id="UP000886520">
    <property type="component" value="Chromosome 23"/>
</dbReference>